<evidence type="ECO:0000313" key="1">
    <source>
        <dbReference type="EMBL" id="SPQ26173.1"/>
    </source>
</evidence>
<reference evidence="1 2" key="1">
    <citation type="submission" date="2018-04" db="EMBL/GenBank/DDBJ databases">
        <authorList>
            <person name="Huttner S."/>
            <person name="Dainat J."/>
        </authorList>
    </citation>
    <scope>NUCLEOTIDE SEQUENCE [LARGE SCALE GENOMIC DNA]</scope>
</reference>
<proteinExistence type="predicted"/>
<organism evidence="1 2">
    <name type="scientific">Thermothielavioides terrestris</name>
    <dbReference type="NCBI Taxonomy" id="2587410"/>
    <lineage>
        <taxon>Eukaryota</taxon>
        <taxon>Fungi</taxon>
        <taxon>Dikarya</taxon>
        <taxon>Ascomycota</taxon>
        <taxon>Pezizomycotina</taxon>
        <taxon>Sordariomycetes</taxon>
        <taxon>Sordariomycetidae</taxon>
        <taxon>Sordariales</taxon>
        <taxon>Chaetomiaceae</taxon>
        <taxon>Thermothielavioides</taxon>
    </lineage>
</organism>
<sequence length="8" mass="865">MSSSLDII</sequence>
<dbReference type="Proteomes" id="UP000289323">
    <property type="component" value="Unassembled WGS sequence"/>
</dbReference>
<evidence type="ECO:0000313" key="2">
    <source>
        <dbReference type="Proteomes" id="UP000289323"/>
    </source>
</evidence>
<gene>
    <name evidence="1" type="ORF">TT172_LOCUS8592</name>
</gene>
<accession>A0A446BUF5</accession>
<dbReference type="EMBL" id="OUUZ01000016">
    <property type="protein sequence ID" value="SPQ26173.1"/>
    <property type="molecule type" value="Genomic_DNA"/>
</dbReference>
<protein>
    <submittedName>
        <fullName evidence="1">B3220ceb-e7f0-4d81-9449-b4e88d3d3c8a</fullName>
    </submittedName>
</protein>
<name>A0A446BUF5_9PEZI</name>